<evidence type="ECO:0000313" key="1">
    <source>
        <dbReference type="EMBL" id="EWC42434.1"/>
    </source>
</evidence>
<dbReference type="HOGENOM" id="CLU_128775_0_0_6"/>
<dbReference type="Pfam" id="PF11533">
    <property type="entry name" value="AtzH-like"/>
    <property type="match status" value="1"/>
</dbReference>
<accession>A0A061JVI6</accession>
<reference evidence="1 2" key="1">
    <citation type="journal article" date="2013" name="Genome Announc.">
        <title>Draft Genome of the Nitrogen-Fixing Bacterium Pseudomonas stutzeri Strain KOS6 Isolated from Industrial Hydrocarbon Sludge.</title>
        <authorList>
            <person name="Grigoryeva T.V."/>
            <person name="Laikov A.V."/>
            <person name="Naumova R.P."/>
            <person name="Manolov A.I."/>
            <person name="Larin A.K."/>
            <person name="Karpova I.Y."/>
            <person name="Semashko T.A."/>
            <person name="Alexeev D.G."/>
            <person name="Kostryukova E.S."/>
            <person name="Muller R."/>
            <person name="Govorun V.M."/>
        </authorList>
    </citation>
    <scope>NUCLEOTIDE SEQUENCE [LARGE SCALE GENOMIC DNA]</scope>
    <source>
        <strain evidence="1 2">KOS6</strain>
    </source>
</reference>
<dbReference type="OrthoDB" id="9791198at2"/>
<dbReference type="Proteomes" id="UP000026923">
    <property type="component" value="Unassembled WGS sequence"/>
</dbReference>
<dbReference type="SUPFAM" id="SSF54427">
    <property type="entry name" value="NTF2-like"/>
    <property type="match status" value="1"/>
</dbReference>
<gene>
    <name evidence="1" type="ORF">B597_005445</name>
</gene>
<dbReference type="InterPro" id="IPR032710">
    <property type="entry name" value="NTF2-like_dom_sf"/>
</dbReference>
<proteinExistence type="predicted"/>
<dbReference type="NCBIfam" id="NF033625">
    <property type="entry name" value="HpxZ"/>
    <property type="match status" value="1"/>
</dbReference>
<dbReference type="Gene3D" id="3.10.450.50">
    <property type="match status" value="1"/>
</dbReference>
<dbReference type="EMBL" id="AMCZ02000004">
    <property type="protein sequence ID" value="EWC42434.1"/>
    <property type="molecule type" value="Genomic_DNA"/>
</dbReference>
<evidence type="ECO:0000313" key="2">
    <source>
        <dbReference type="Proteomes" id="UP000026923"/>
    </source>
</evidence>
<evidence type="ECO:0008006" key="3">
    <source>
        <dbReference type="Google" id="ProtNLM"/>
    </source>
</evidence>
<dbReference type="RefSeq" id="WP_003291942.1">
    <property type="nucleotide sequence ID" value="NZ_KK020676.1"/>
</dbReference>
<dbReference type="InterPro" id="IPR024507">
    <property type="entry name" value="AtzH-like"/>
</dbReference>
<organism evidence="1 2">
    <name type="scientific">Stutzerimonas stutzeri KOS6</name>
    <dbReference type="NCBI Taxonomy" id="1218352"/>
    <lineage>
        <taxon>Bacteria</taxon>
        <taxon>Pseudomonadati</taxon>
        <taxon>Pseudomonadota</taxon>
        <taxon>Gammaproteobacteria</taxon>
        <taxon>Pseudomonadales</taxon>
        <taxon>Pseudomonadaceae</taxon>
        <taxon>Stutzerimonas</taxon>
    </lineage>
</organism>
<comment type="caution">
    <text evidence="1">The sequence shown here is derived from an EMBL/GenBank/DDBJ whole genome shotgun (WGS) entry which is preliminary data.</text>
</comment>
<sequence length="133" mass="15098">MSVGKEPLINLPHVVEAVRLAFEDYERALLANELEVLDDYFWDTDHTVRYGVAENLYGARDIATYRRICTPVGPGRQLRNTVISTFDENYATVSTEFSDGETLRTGRQMQTWVRFPAGWKVVSAHVSVDLSTL</sequence>
<dbReference type="eggNOG" id="COG4319">
    <property type="taxonomic scope" value="Bacteria"/>
</dbReference>
<dbReference type="AlphaFoldDB" id="A0A061JVI6"/>
<protein>
    <recommendedName>
        <fullName evidence="3">Oxalurate catabolism protein HpxZ</fullName>
    </recommendedName>
</protein>
<name>A0A061JVI6_STUST</name>